<protein>
    <submittedName>
        <fullName evidence="2">Putative membrane protein</fullName>
    </submittedName>
</protein>
<dbReference type="OrthoDB" id="5421551at2"/>
<accession>A0A561PQG3</accession>
<comment type="caution">
    <text evidence="2">The sequence shown here is derived from an EMBL/GenBank/DDBJ whole genome shotgun (WGS) entry which is preliminary data.</text>
</comment>
<name>A0A561PQG3_9BACT</name>
<gene>
    <name evidence="2" type="ORF">FHW36_10415</name>
</gene>
<sequence>MMNNPWVWMSWGMWIIPAIIIVILWKLSSNNQVTHHHHYHPDNNDKKETHETPLDILKKRYAKGEITKDQMEEMKKNI</sequence>
<reference evidence="2 3" key="1">
    <citation type="submission" date="2019-06" db="EMBL/GenBank/DDBJ databases">
        <title>Sorghum-associated microbial communities from plants grown in Nebraska, USA.</title>
        <authorList>
            <person name="Schachtman D."/>
        </authorList>
    </citation>
    <scope>NUCLEOTIDE SEQUENCE [LARGE SCALE GENOMIC DNA]</scope>
    <source>
        <strain evidence="2 3">1209</strain>
    </source>
</reference>
<keyword evidence="1" id="KW-0812">Transmembrane</keyword>
<feature type="transmembrane region" description="Helical" evidence="1">
    <location>
        <begin position="6"/>
        <end position="25"/>
    </location>
</feature>
<dbReference type="Proteomes" id="UP000320811">
    <property type="component" value="Unassembled WGS sequence"/>
</dbReference>
<dbReference type="RefSeq" id="WP_145670304.1">
    <property type="nucleotide sequence ID" value="NZ_VIWO01000004.1"/>
</dbReference>
<keyword evidence="1" id="KW-1133">Transmembrane helix</keyword>
<keyword evidence="1" id="KW-0472">Membrane</keyword>
<evidence type="ECO:0000313" key="2">
    <source>
        <dbReference type="EMBL" id="TWF40333.1"/>
    </source>
</evidence>
<dbReference type="EMBL" id="VIWO01000004">
    <property type="protein sequence ID" value="TWF40333.1"/>
    <property type="molecule type" value="Genomic_DNA"/>
</dbReference>
<organism evidence="2 3">
    <name type="scientific">Chitinophaga polysaccharea</name>
    <dbReference type="NCBI Taxonomy" id="1293035"/>
    <lineage>
        <taxon>Bacteria</taxon>
        <taxon>Pseudomonadati</taxon>
        <taxon>Bacteroidota</taxon>
        <taxon>Chitinophagia</taxon>
        <taxon>Chitinophagales</taxon>
        <taxon>Chitinophagaceae</taxon>
        <taxon>Chitinophaga</taxon>
    </lineage>
</organism>
<proteinExistence type="predicted"/>
<evidence type="ECO:0000313" key="3">
    <source>
        <dbReference type="Proteomes" id="UP000320811"/>
    </source>
</evidence>
<dbReference type="AlphaFoldDB" id="A0A561PQG3"/>
<evidence type="ECO:0000256" key="1">
    <source>
        <dbReference type="SAM" id="Phobius"/>
    </source>
</evidence>
<keyword evidence="3" id="KW-1185">Reference proteome</keyword>